<evidence type="ECO:0000313" key="2">
    <source>
        <dbReference type="Proteomes" id="UP000078503"/>
    </source>
</evidence>
<proteinExistence type="predicted"/>
<dbReference type="EMBL" id="LVHF01000033">
    <property type="protein sequence ID" value="OAN11347.1"/>
    <property type="molecule type" value="Genomic_DNA"/>
</dbReference>
<gene>
    <name evidence="1" type="ORF">A3K86_20575</name>
</gene>
<dbReference type="AlphaFoldDB" id="A0A178K2K4"/>
<dbReference type="Proteomes" id="UP000078503">
    <property type="component" value="Unassembled WGS sequence"/>
</dbReference>
<evidence type="ECO:0000313" key="1">
    <source>
        <dbReference type="EMBL" id="OAN11347.1"/>
    </source>
</evidence>
<organism evidence="1 2">
    <name type="scientific">Photobacterium jeanii</name>
    <dbReference type="NCBI Taxonomy" id="858640"/>
    <lineage>
        <taxon>Bacteria</taxon>
        <taxon>Pseudomonadati</taxon>
        <taxon>Pseudomonadota</taxon>
        <taxon>Gammaproteobacteria</taxon>
        <taxon>Vibrionales</taxon>
        <taxon>Vibrionaceae</taxon>
        <taxon>Photobacterium</taxon>
    </lineage>
</organism>
<accession>A0A178K2K4</accession>
<sequence length="91" mass="10579">MAKYQFFRKEDGEKAFTFLNSESVSFSEEKSQLLDQGFVVDGDYVYADTQEEAIERYKSNFLYLSGEYAASTTSGSLYYVFSEAIKWLKRK</sequence>
<dbReference type="RefSeq" id="WP_068335966.1">
    <property type="nucleotide sequence ID" value="NZ_LVHF01000033.1"/>
</dbReference>
<protein>
    <submittedName>
        <fullName evidence="1">Uncharacterized protein</fullName>
    </submittedName>
</protein>
<dbReference type="OrthoDB" id="8595084at2"/>
<reference evidence="1 2" key="1">
    <citation type="submission" date="2016-03" db="EMBL/GenBank/DDBJ databases">
        <title>Photobacterium proteolyticum sp. nov. a protease producing bacterium isolated from ocean sediments of Laizhou Bay.</title>
        <authorList>
            <person name="Li Y."/>
        </authorList>
    </citation>
    <scope>NUCLEOTIDE SEQUENCE [LARGE SCALE GENOMIC DNA]</scope>
    <source>
        <strain evidence="1 2">R-40508</strain>
    </source>
</reference>
<keyword evidence="2" id="KW-1185">Reference proteome</keyword>
<comment type="caution">
    <text evidence="1">The sequence shown here is derived from an EMBL/GenBank/DDBJ whole genome shotgun (WGS) entry which is preliminary data.</text>
</comment>
<name>A0A178K2K4_9GAMM</name>